<gene>
    <name evidence="15" type="ORF">HRI_002303300</name>
</gene>
<comment type="subcellular location">
    <subcellularLocation>
        <location evidence="2">Membrane</location>
        <topology evidence="2">Multi-pass membrane protein</topology>
    </subcellularLocation>
</comment>
<dbReference type="GO" id="GO:0000325">
    <property type="term" value="C:plant-type vacuole"/>
    <property type="evidence" value="ECO:0007669"/>
    <property type="project" value="TreeGrafter"/>
</dbReference>
<evidence type="ECO:0000256" key="5">
    <source>
        <dbReference type="ARBA" id="ARBA00022692"/>
    </source>
</evidence>
<dbReference type="SMART" id="SM00184">
    <property type="entry name" value="RING"/>
    <property type="match status" value="1"/>
</dbReference>
<evidence type="ECO:0000259" key="14">
    <source>
        <dbReference type="PROSITE" id="PS50089"/>
    </source>
</evidence>
<evidence type="ECO:0000256" key="11">
    <source>
        <dbReference type="ARBA" id="ARBA00023136"/>
    </source>
</evidence>
<keyword evidence="5" id="KW-0812">Transmembrane</keyword>
<evidence type="ECO:0000256" key="9">
    <source>
        <dbReference type="ARBA" id="ARBA00022833"/>
    </source>
</evidence>
<dbReference type="GO" id="GO:0016020">
    <property type="term" value="C:membrane"/>
    <property type="evidence" value="ECO:0007669"/>
    <property type="project" value="UniProtKB-SubCell"/>
</dbReference>
<dbReference type="Gene3D" id="3.30.40.10">
    <property type="entry name" value="Zinc/RING finger domain, C3HC4 (zinc finger)"/>
    <property type="match status" value="1"/>
</dbReference>
<evidence type="ECO:0000256" key="7">
    <source>
        <dbReference type="ARBA" id="ARBA00022771"/>
    </source>
</evidence>
<evidence type="ECO:0000256" key="6">
    <source>
        <dbReference type="ARBA" id="ARBA00022723"/>
    </source>
</evidence>
<evidence type="ECO:0000256" key="2">
    <source>
        <dbReference type="ARBA" id="ARBA00004141"/>
    </source>
</evidence>
<feature type="domain" description="RING-type" evidence="14">
    <location>
        <begin position="51"/>
        <end position="93"/>
    </location>
</feature>
<evidence type="ECO:0000256" key="8">
    <source>
        <dbReference type="ARBA" id="ARBA00022786"/>
    </source>
</evidence>
<evidence type="ECO:0000313" key="15">
    <source>
        <dbReference type="EMBL" id="GMI86340.1"/>
    </source>
</evidence>
<keyword evidence="10" id="KW-1133">Transmembrane helix</keyword>
<proteinExistence type="predicted"/>
<dbReference type="PANTHER" id="PTHR45977">
    <property type="entry name" value="TARGET OF ERK KINASE MPK-1"/>
    <property type="match status" value="1"/>
</dbReference>
<dbReference type="PANTHER" id="PTHR45977:SF13">
    <property type="entry name" value="GB|AAF27103.1"/>
    <property type="match status" value="1"/>
</dbReference>
<keyword evidence="11" id="KW-0472">Membrane</keyword>
<dbReference type="InterPro" id="IPR001841">
    <property type="entry name" value="Znf_RING"/>
</dbReference>
<dbReference type="SUPFAM" id="SSF57850">
    <property type="entry name" value="RING/U-box"/>
    <property type="match status" value="1"/>
</dbReference>
<dbReference type="Proteomes" id="UP001165190">
    <property type="component" value="Unassembled WGS sequence"/>
</dbReference>
<comment type="caution">
    <text evidence="15">The sequence shown here is derived from an EMBL/GenBank/DDBJ whole genome shotgun (WGS) entry which is preliminary data.</text>
</comment>
<accession>A0A9W7HXN2</accession>
<evidence type="ECO:0000313" key="16">
    <source>
        <dbReference type="Proteomes" id="UP001165190"/>
    </source>
</evidence>
<name>A0A9W7HXN2_HIBTR</name>
<dbReference type="GO" id="GO:0061630">
    <property type="term" value="F:ubiquitin protein ligase activity"/>
    <property type="evidence" value="ECO:0007669"/>
    <property type="project" value="UniProtKB-EC"/>
</dbReference>
<keyword evidence="13" id="KW-0732">Signal</keyword>
<reference evidence="15" key="1">
    <citation type="submission" date="2023-05" db="EMBL/GenBank/DDBJ databases">
        <title>Genome and transcriptome analyses reveal genes involved in the formation of fine ridges on petal epidermal cells in Hibiscus trionum.</title>
        <authorList>
            <person name="Koshimizu S."/>
            <person name="Masuda S."/>
            <person name="Ishii T."/>
            <person name="Shirasu K."/>
            <person name="Hoshino A."/>
            <person name="Arita M."/>
        </authorList>
    </citation>
    <scope>NUCLEOTIDE SEQUENCE</scope>
    <source>
        <strain evidence="15">Hamamatsu line</strain>
    </source>
</reference>
<dbReference type="AlphaFoldDB" id="A0A9W7HXN2"/>
<protein>
    <recommendedName>
        <fullName evidence="3">RING-type E3 ubiquitin transferase</fullName>
        <ecNumber evidence="3">2.3.2.27</ecNumber>
    </recommendedName>
</protein>
<comment type="catalytic activity">
    <reaction evidence="1">
        <text>S-ubiquitinyl-[E2 ubiquitin-conjugating enzyme]-L-cysteine + [acceptor protein]-L-lysine = [E2 ubiquitin-conjugating enzyme]-L-cysteine + N(6)-ubiquitinyl-[acceptor protein]-L-lysine.</text>
        <dbReference type="EC" id="2.3.2.27"/>
    </reaction>
</comment>
<dbReference type="GO" id="GO:0008270">
    <property type="term" value="F:zinc ion binding"/>
    <property type="evidence" value="ECO:0007669"/>
    <property type="project" value="UniProtKB-KW"/>
</dbReference>
<evidence type="ECO:0000256" key="10">
    <source>
        <dbReference type="ARBA" id="ARBA00022989"/>
    </source>
</evidence>
<keyword evidence="8" id="KW-0833">Ubl conjugation pathway</keyword>
<dbReference type="InterPro" id="IPR013083">
    <property type="entry name" value="Znf_RING/FYVE/PHD"/>
</dbReference>
<feature type="chain" id="PRO_5040756439" description="RING-type E3 ubiquitin transferase" evidence="13">
    <location>
        <begin position="19"/>
        <end position="126"/>
    </location>
</feature>
<evidence type="ECO:0000256" key="12">
    <source>
        <dbReference type="PROSITE-ProRule" id="PRU00175"/>
    </source>
</evidence>
<dbReference type="EC" id="2.3.2.27" evidence="3"/>
<sequence>MVLNRLLAFIYAVAGVRRSDDDGGGRAKEAAGYAAAVPVSECLRLQEGEMCCVCLSSMEEGEERRVLPCMHEFHRGCVDRWVSSCRKNCPICRFSMGEEDMVQFHRREAFTDEMLIWFSSFHIAGF</sequence>
<keyword evidence="6" id="KW-0479">Metal-binding</keyword>
<keyword evidence="16" id="KW-1185">Reference proteome</keyword>
<evidence type="ECO:0000256" key="3">
    <source>
        <dbReference type="ARBA" id="ARBA00012483"/>
    </source>
</evidence>
<keyword evidence="9" id="KW-0862">Zinc</keyword>
<evidence type="ECO:0000256" key="1">
    <source>
        <dbReference type="ARBA" id="ARBA00000900"/>
    </source>
</evidence>
<dbReference type="GO" id="GO:0016567">
    <property type="term" value="P:protein ubiquitination"/>
    <property type="evidence" value="ECO:0007669"/>
    <property type="project" value="TreeGrafter"/>
</dbReference>
<dbReference type="EMBL" id="BSYR01000021">
    <property type="protein sequence ID" value="GMI86340.1"/>
    <property type="molecule type" value="Genomic_DNA"/>
</dbReference>
<dbReference type="GO" id="GO:0006511">
    <property type="term" value="P:ubiquitin-dependent protein catabolic process"/>
    <property type="evidence" value="ECO:0007669"/>
    <property type="project" value="TreeGrafter"/>
</dbReference>
<evidence type="ECO:0000256" key="13">
    <source>
        <dbReference type="SAM" id="SignalP"/>
    </source>
</evidence>
<evidence type="ECO:0000256" key="4">
    <source>
        <dbReference type="ARBA" id="ARBA00022679"/>
    </source>
</evidence>
<keyword evidence="4" id="KW-0808">Transferase</keyword>
<dbReference type="OrthoDB" id="8062037at2759"/>
<organism evidence="15 16">
    <name type="scientific">Hibiscus trionum</name>
    <name type="common">Flower of an hour</name>
    <dbReference type="NCBI Taxonomy" id="183268"/>
    <lineage>
        <taxon>Eukaryota</taxon>
        <taxon>Viridiplantae</taxon>
        <taxon>Streptophyta</taxon>
        <taxon>Embryophyta</taxon>
        <taxon>Tracheophyta</taxon>
        <taxon>Spermatophyta</taxon>
        <taxon>Magnoliopsida</taxon>
        <taxon>eudicotyledons</taxon>
        <taxon>Gunneridae</taxon>
        <taxon>Pentapetalae</taxon>
        <taxon>rosids</taxon>
        <taxon>malvids</taxon>
        <taxon>Malvales</taxon>
        <taxon>Malvaceae</taxon>
        <taxon>Malvoideae</taxon>
        <taxon>Hibiscus</taxon>
    </lineage>
</organism>
<feature type="signal peptide" evidence="13">
    <location>
        <begin position="1"/>
        <end position="18"/>
    </location>
</feature>
<dbReference type="Pfam" id="PF13639">
    <property type="entry name" value="zf-RING_2"/>
    <property type="match status" value="1"/>
</dbReference>
<dbReference type="PROSITE" id="PS50089">
    <property type="entry name" value="ZF_RING_2"/>
    <property type="match status" value="1"/>
</dbReference>
<keyword evidence="7 12" id="KW-0863">Zinc-finger</keyword>